<protein>
    <submittedName>
        <fullName evidence="1">DUF1292 domain-containing protein</fullName>
    </submittedName>
</protein>
<dbReference type="EMBL" id="JACRSO010000002">
    <property type="protein sequence ID" value="MBC8529027.1"/>
    <property type="molecule type" value="Genomic_DNA"/>
</dbReference>
<name>A0A926CZW8_9FIRM</name>
<accession>A0A926CZW8</accession>
<dbReference type="Proteomes" id="UP000654279">
    <property type="component" value="Unassembled WGS sequence"/>
</dbReference>
<evidence type="ECO:0000313" key="1">
    <source>
        <dbReference type="EMBL" id="MBC8529027.1"/>
    </source>
</evidence>
<organism evidence="1 2">
    <name type="scientific">Luoshenia tenuis</name>
    <dbReference type="NCBI Taxonomy" id="2763654"/>
    <lineage>
        <taxon>Bacteria</taxon>
        <taxon>Bacillati</taxon>
        <taxon>Bacillota</taxon>
        <taxon>Clostridia</taxon>
        <taxon>Christensenellales</taxon>
        <taxon>Christensenellaceae</taxon>
        <taxon>Luoshenia</taxon>
    </lineage>
</organism>
<dbReference type="InterPro" id="IPR009711">
    <property type="entry name" value="UPF0473"/>
</dbReference>
<proteinExistence type="predicted"/>
<sequence length="92" mass="10600">MALADNGEYEVIELIGEDGEGVAFHHLLTFEYNAKHYLALQQVEDEEDMVTIMRIDEEPDGGEVYEVIEDEKELDAAFNEFVAIMEQEEEEE</sequence>
<keyword evidence="2" id="KW-1185">Reference proteome</keyword>
<gene>
    <name evidence="1" type="ORF">H8699_06270</name>
</gene>
<reference evidence="1" key="1">
    <citation type="submission" date="2020-08" db="EMBL/GenBank/DDBJ databases">
        <title>Genome public.</title>
        <authorList>
            <person name="Liu C."/>
            <person name="Sun Q."/>
        </authorList>
    </citation>
    <scope>NUCLEOTIDE SEQUENCE</scope>
    <source>
        <strain evidence="1">NSJ-44</strain>
    </source>
</reference>
<dbReference type="AlphaFoldDB" id="A0A926CZW8"/>
<comment type="caution">
    <text evidence="1">The sequence shown here is derived from an EMBL/GenBank/DDBJ whole genome shotgun (WGS) entry which is preliminary data.</text>
</comment>
<dbReference type="Pfam" id="PF06949">
    <property type="entry name" value="DUF1292"/>
    <property type="match status" value="1"/>
</dbReference>
<dbReference type="RefSeq" id="WP_138296096.1">
    <property type="nucleotide sequence ID" value="NZ_JACRSO010000002.1"/>
</dbReference>
<evidence type="ECO:0000313" key="2">
    <source>
        <dbReference type="Proteomes" id="UP000654279"/>
    </source>
</evidence>